<dbReference type="Gene3D" id="3.80.10.10">
    <property type="entry name" value="Ribonuclease Inhibitor"/>
    <property type="match status" value="1"/>
</dbReference>
<accession>V4A121</accession>
<evidence type="ECO:0000313" key="3">
    <source>
        <dbReference type="EMBL" id="ESO97518.1"/>
    </source>
</evidence>
<dbReference type="Proteomes" id="UP000030746">
    <property type="component" value="Unassembled WGS sequence"/>
</dbReference>
<reference evidence="3 4" key="1">
    <citation type="journal article" date="2013" name="Nature">
        <title>Insights into bilaterian evolution from three spiralian genomes.</title>
        <authorList>
            <person name="Simakov O."/>
            <person name="Marletaz F."/>
            <person name="Cho S.J."/>
            <person name="Edsinger-Gonzales E."/>
            <person name="Havlak P."/>
            <person name="Hellsten U."/>
            <person name="Kuo D.H."/>
            <person name="Larsson T."/>
            <person name="Lv J."/>
            <person name="Arendt D."/>
            <person name="Savage R."/>
            <person name="Osoegawa K."/>
            <person name="de Jong P."/>
            <person name="Grimwood J."/>
            <person name="Chapman J.A."/>
            <person name="Shapiro H."/>
            <person name="Aerts A."/>
            <person name="Otillar R.P."/>
            <person name="Terry A.Y."/>
            <person name="Boore J.L."/>
            <person name="Grigoriev I.V."/>
            <person name="Lindberg D.R."/>
            <person name="Seaver E.C."/>
            <person name="Weisblat D.A."/>
            <person name="Putnam N.H."/>
            <person name="Rokhsar D.S."/>
        </authorList>
    </citation>
    <scope>NUCLEOTIDE SEQUENCE [LARGE SCALE GENOMIC DNA]</scope>
</reference>
<dbReference type="EMBL" id="KB201304">
    <property type="protein sequence ID" value="ESO97518.1"/>
    <property type="molecule type" value="Genomic_DNA"/>
</dbReference>
<sequence>LSEELEARRLIWIKDCLPWSKISNEPWKLKADSSKKPPRRPHSAKKLPPLDDQIILASAQCKSLKQVTTVELHDLPGCSINTLSQCWGLQYLTMTKCNLITVDGISQCKQLQYLNVQDNMIEYVDIKELGKLQVVNLSHNKISTIHGLDGCMNIRYLDLSHNNINRI</sequence>
<dbReference type="GeneID" id="20252297"/>
<dbReference type="KEGG" id="lgi:LOTGIDRAFT_77718"/>
<feature type="non-terminal residue" evidence="3">
    <location>
        <position position="1"/>
    </location>
</feature>
<keyword evidence="4" id="KW-1185">Reference proteome</keyword>
<dbReference type="PROSITE" id="PS51450">
    <property type="entry name" value="LRR"/>
    <property type="match status" value="2"/>
</dbReference>
<dbReference type="InterPro" id="IPR001611">
    <property type="entry name" value="Leu-rich_rpt"/>
</dbReference>
<dbReference type="PANTHER" id="PTHR46652:SF7">
    <property type="entry name" value="LEUCINE-RICH REPEAT AND IQ DOMAIN-CONTAINING PROTEIN 1"/>
    <property type="match status" value="1"/>
</dbReference>
<evidence type="ECO:0000256" key="2">
    <source>
        <dbReference type="ARBA" id="ARBA00022737"/>
    </source>
</evidence>
<dbReference type="HOGENOM" id="CLU_1598651_0_0_1"/>
<dbReference type="STRING" id="225164.V4A121"/>
<dbReference type="RefSeq" id="XP_009051346.1">
    <property type="nucleotide sequence ID" value="XM_009053098.1"/>
</dbReference>
<evidence type="ECO:0000313" key="4">
    <source>
        <dbReference type="Proteomes" id="UP000030746"/>
    </source>
</evidence>
<protein>
    <submittedName>
        <fullName evidence="3">Uncharacterized protein</fullName>
    </submittedName>
</protein>
<gene>
    <name evidence="3" type="ORF">LOTGIDRAFT_77718</name>
</gene>
<dbReference type="InterPro" id="IPR050836">
    <property type="entry name" value="SDS22/Internalin_LRR"/>
</dbReference>
<proteinExistence type="predicted"/>
<dbReference type="Pfam" id="PF13855">
    <property type="entry name" value="LRR_8"/>
    <property type="match status" value="1"/>
</dbReference>
<dbReference type="CTD" id="20252297"/>
<name>V4A121_LOTGI</name>
<dbReference type="InterPro" id="IPR032675">
    <property type="entry name" value="LRR_dom_sf"/>
</dbReference>
<dbReference type="AlphaFoldDB" id="V4A121"/>
<feature type="non-terminal residue" evidence="3">
    <location>
        <position position="167"/>
    </location>
</feature>
<evidence type="ECO:0000256" key="1">
    <source>
        <dbReference type="ARBA" id="ARBA00022614"/>
    </source>
</evidence>
<dbReference type="SUPFAM" id="SSF52075">
    <property type="entry name" value="Outer arm dynein light chain 1"/>
    <property type="match status" value="1"/>
</dbReference>
<dbReference type="PANTHER" id="PTHR46652">
    <property type="entry name" value="LEUCINE-RICH REPEAT AND IQ DOMAIN-CONTAINING PROTEIN 1-RELATED"/>
    <property type="match status" value="1"/>
</dbReference>
<keyword evidence="1" id="KW-0433">Leucine-rich repeat</keyword>
<keyword evidence="2" id="KW-0677">Repeat</keyword>
<dbReference type="OrthoDB" id="266138at2759"/>
<organism evidence="3 4">
    <name type="scientific">Lottia gigantea</name>
    <name type="common">Giant owl limpet</name>
    <dbReference type="NCBI Taxonomy" id="225164"/>
    <lineage>
        <taxon>Eukaryota</taxon>
        <taxon>Metazoa</taxon>
        <taxon>Spiralia</taxon>
        <taxon>Lophotrochozoa</taxon>
        <taxon>Mollusca</taxon>
        <taxon>Gastropoda</taxon>
        <taxon>Patellogastropoda</taxon>
        <taxon>Lottioidea</taxon>
        <taxon>Lottiidae</taxon>
        <taxon>Lottia</taxon>
    </lineage>
</organism>